<organism evidence="4 5">
    <name type="scientific">Aphis craccivora</name>
    <name type="common">Cowpea aphid</name>
    <dbReference type="NCBI Taxonomy" id="307492"/>
    <lineage>
        <taxon>Eukaryota</taxon>
        <taxon>Metazoa</taxon>
        <taxon>Ecdysozoa</taxon>
        <taxon>Arthropoda</taxon>
        <taxon>Hexapoda</taxon>
        <taxon>Insecta</taxon>
        <taxon>Pterygota</taxon>
        <taxon>Neoptera</taxon>
        <taxon>Paraneoptera</taxon>
        <taxon>Hemiptera</taxon>
        <taxon>Sternorrhyncha</taxon>
        <taxon>Aphidomorpha</taxon>
        <taxon>Aphidoidea</taxon>
        <taxon>Aphididae</taxon>
        <taxon>Aphidini</taxon>
        <taxon>Aphis</taxon>
        <taxon>Aphis</taxon>
    </lineage>
</organism>
<keyword evidence="5" id="KW-1185">Reference proteome</keyword>
<dbReference type="InterPro" id="IPR014752">
    <property type="entry name" value="Arrestin-like_C"/>
</dbReference>
<proteinExistence type="inferred from homology"/>
<name>A0A6G0YJ84_APHCR</name>
<dbReference type="GO" id="GO:0015031">
    <property type="term" value="P:protein transport"/>
    <property type="evidence" value="ECO:0007669"/>
    <property type="project" value="TreeGrafter"/>
</dbReference>
<reference evidence="4 5" key="1">
    <citation type="submission" date="2019-08" db="EMBL/GenBank/DDBJ databases">
        <title>Whole genome of Aphis craccivora.</title>
        <authorList>
            <person name="Voronova N.V."/>
            <person name="Shulinski R.S."/>
            <person name="Bandarenka Y.V."/>
            <person name="Zhorov D.G."/>
            <person name="Warner D."/>
        </authorList>
    </citation>
    <scope>NUCLEOTIDE SEQUENCE [LARGE SCALE GENOMIC DNA]</scope>
    <source>
        <strain evidence="4">180601</strain>
        <tissue evidence="4">Whole Body</tissue>
    </source>
</reference>
<accession>A0A6G0YJ84</accession>
<dbReference type="Pfam" id="PF02752">
    <property type="entry name" value="Arrestin_C"/>
    <property type="match status" value="1"/>
</dbReference>
<sequence>MRSLDIDYEWTSLIIVADDDSRFAPGGDDAYYRNDPVKYDLNFEVKLKFKGEGNVLWREHNAMSRRNSRNGLRKHSLTHNKTKTERYTAKEEYFNHKILLAGGEREQLPQVKNGFVGRWIPENGLRKLHLKEGEHVYPFSVSLPDNLPSSFEEEYGRVQYTAKVVINVPYDIKKGKEIAFEVISSLNLNDEPSLAEPKILEREKFYCCCCCKSGPMTMIVYVPFTGFVPGQSIPVTIELDNNSNVDVDSIKIKLERVLKFKARFPSSKIKSKPFTIVNACIDGVEKHTSKTRMEQIKIPNSLTIPNLKHCGIITDTYTLNVEACVNDGYINEVISVNIKLGNAPLTIAINAHQFDYSFQTLNQSYFSRKQISENSHPSVGLTEPISVPGYAQLVIQSN</sequence>
<dbReference type="SMART" id="SM01017">
    <property type="entry name" value="Arrestin_C"/>
    <property type="match status" value="1"/>
</dbReference>
<dbReference type="InterPro" id="IPR050357">
    <property type="entry name" value="Arrestin_domain-protein"/>
</dbReference>
<evidence type="ECO:0000313" key="5">
    <source>
        <dbReference type="Proteomes" id="UP000478052"/>
    </source>
</evidence>
<comment type="caution">
    <text evidence="4">The sequence shown here is derived from an EMBL/GenBank/DDBJ whole genome shotgun (WGS) entry which is preliminary data.</text>
</comment>
<evidence type="ECO:0000256" key="2">
    <source>
        <dbReference type="ARBA" id="ARBA00022606"/>
    </source>
</evidence>
<keyword evidence="2" id="KW-0716">Sensory transduction</keyword>
<dbReference type="Gene3D" id="2.60.40.640">
    <property type="match status" value="2"/>
</dbReference>
<dbReference type="EMBL" id="VUJU01003755">
    <property type="protein sequence ID" value="KAF0756799.1"/>
    <property type="molecule type" value="Genomic_DNA"/>
</dbReference>
<evidence type="ECO:0000256" key="1">
    <source>
        <dbReference type="ARBA" id="ARBA00005298"/>
    </source>
</evidence>
<dbReference type="InterPro" id="IPR011022">
    <property type="entry name" value="Arrestin_C-like"/>
</dbReference>
<dbReference type="Pfam" id="PF00339">
    <property type="entry name" value="Arrestin_N"/>
    <property type="match status" value="1"/>
</dbReference>
<dbReference type="Proteomes" id="UP000478052">
    <property type="component" value="Unassembled WGS sequence"/>
</dbReference>
<evidence type="ECO:0000259" key="3">
    <source>
        <dbReference type="SMART" id="SM01017"/>
    </source>
</evidence>
<protein>
    <submittedName>
        <fullName evidence="4">Arrestin domain-containing protein 3-like</fullName>
    </submittedName>
</protein>
<feature type="domain" description="Arrestin C-terminal-like" evidence="3">
    <location>
        <begin position="212"/>
        <end position="345"/>
    </location>
</feature>
<dbReference type="GO" id="GO:0005737">
    <property type="term" value="C:cytoplasm"/>
    <property type="evidence" value="ECO:0007669"/>
    <property type="project" value="TreeGrafter"/>
</dbReference>
<dbReference type="PANTHER" id="PTHR11188">
    <property type="entry name" value="ARRESTIN DOMAIN CONTAINING PROTEIN"/>
    <property type="match status" value="1"/>
</dbReference>
<dbReference type="AlphaFoldDB" id="A0A6G0YJ84"/>
<comment type="similarity">
    <text evidence="1">Belongs to the arrestin family.</text>
</comment>
<gene>
    <name evidence="4" type="ORF">FWK35_00010200</name>
</gene>
<dbReference type="PANTHER" id="PTHR11188:SF176">
    <property type="entry name" value="ARRESTIN DOMAIN-CONTAINING PROTEIN 1"/>
    <property type="match status" value="1"/>
</dbReference>
<dbReference type="InterPro" id="IPR011021">
    <property type="entry name" value="Arrestin-like_N"/>
</dbReference>
<dbReference type="SUPFAM" id="SSF81296">
    <property type="entry name" value="E set domains"/>
    <property type="match status" value="2"/>
</dbReference>
<dbReference type="InterPro" id="IPR014756">
    <property type="entry name" value="Ig_E-set"/>
</dbReference>
<dbReference type="OrthoDB" id="2333384at2759"/>
<evidence type="ECO:0000313" key="4">
    <source>
        <dbReference type="EMBL" id="KAF0756799.1"/>
    </source>
</evidence>